<dbReference type="Pfam" id="PF19868">
    <property type="entry name" value="DUF6341"/>
    <property type="match status" value="1"/>
</dbReference>
<keyword evidence="1" id="KW-1133">Transmembrane helix</keyword>
<dbReference type="EMBL" id="JAUDUY010000001">
    <property type="protein sequence ID" value="MDM9629910.1"/>
    <property type="molecule type" value="Genomic_DNA"/>
</dbReference>
<name>A0ABT7WAH0_9FLAO</name>
<accession>A0ABT7WAH0</accession>
<dbReference type="RefSeq" id="WP_289723278.1">
    <property type="nucleotide sequence ID" value="NZ_JAUDUY010000001.1"/>
</dbReference>
<feature type="transmembrane region" description="Helical" evidence="1">
    <location>
        <begin position="29"/>
        <end position="51"/>
    </location>
</feature>
<protein>
    <submittedName>
        <fullName evidence="2">Uracil phosphoribosyltransferase</fullName>
    </submittedName>
</protein>
<dbReference type="GO" id="GO:0016757">
    <property type="term" value="F:glycosyltransferase activity"/>
    <property type="evidence" value="ECO:0007669"/>
    <property type="project" value="UniProtKB-KW"/>
</dbReference>
<proteinExistence type="predicted"/>
<evidence type="ECO:0000313" key="3">
    <source>
        <dbReference type="Proteomes" id="UP001174839"/>
    </source>
</evidence>
<evidence type="ECO:0000256" key="1">
    <source>
        <dbReference type="SAM" id="Phobius"/>
    </source>
</evidence>
<keyword evidence="1" id="KW-0472">Membrane</keyword>
<keyword evidence="2" id="KW-0808">Transferase</keyword>
<keyword evidence="1" id="KW-0812">Transmembrane</keyword>
<keyword evidence="2" id="KW-0328">Glycosyltransferase</keyword>
<organism evidence="2 3">
    <name type="scientific">Robiginitalea aurantiaca</name>
    <dbReference type="NCBI Taxonomy" id="3056915"/>
    <lineage>
        <taxon>Bacteria</taxon>
        <taxon>Pseudomonadati</taxon>
        <taxon>Bacteroidota</taxon>
        <taxon>Flavobacteriia</taxon>
        <taxon>Flavobacteriales</taxon>
        <taxon>Flavobacteriaceae</taxon>
        <taxon>Robiginitalea</taxon>
    </lineage>
</organism>
<dbReference type="InterPro" id="IPR045922">
    <property type="entry name" value="DUF6341"/>
</dbReference>
<sequence length="73" mass="8709">MKAFFEGIENLFVNGLFAPFDFFREMQNWWTANSVNWIFAIIGFIALIYWLRQIRIFDAQGEEDHTVTAHSYL</sequence>
<comment type="caution">
    <text evidence="2">The sequence shown here is derived from an EMBL/GenBank/DDBJ whole genome shotgun (WGS) entry which is preliminary data.</text>
</comment>
<reference evidence="2" key="1">
    <citation type="submission" date="2023-06" db="EMBL/GenBank/DDBJ databases">
        <title>Robiginitalea aurantiacus sp. nov. and Algoriphagus sediminis sp. nov., isolated from coastal sediment.</title>
        <authorList>
            <person name="Zhou Z.Y."/>
            <person name="An J."/>
            <person name="Jia Y.W."/>
            <person name="Du Z.J."/>
        </authorList>
    </citation>
    <scope>NUCLEOTIDE SEQUENCE</scope>
    <source>
        <strain evidence="2">M39</strain>
    </source>
</reference>
<keyword evidence="3" id="KW-1185">Reference proteome</keyword>
<dbReference type="Proteomes" id="UP001174839">
    <property type="component" value="Unassembled WGS sequence"/>
</dbReference>
<gene>
    <name evidence="2" type="ORF">QU605_00395</name>
</gene>
<evidence type="ECO:0000313" key="2">
    <source>
        <dbReference type="EMBL" id="MDM9629910.1"/>
    </source>
</evidence>